<evidence type="ECO:0000313" key="2">
    <source>
        <dbReference type="Proteomes" id="UP000294772"/>
    </source>
</evidence>
<dbReference type="RefSeq" id="WP_132764369.1">
    <property type="nucleotide sequence ID" value="NZ_CP110416.1"/>
</dbReference>
<dbReference type="Pfam" id="PF10720">
    <property type="entry name" value="DUF2515"/>
    <property type="match status" value="1"/>
</dbReference>
<gene>
    <name evidence="1" type="ORF">EV676_103291</name>
</gene>
<sequence length="473" mass="54229">MAATEDLSLTDDVLGTCRTNNTPGSRHDQTVEAHHLWSYAQEEALIAVSEPAPDRCWRLITDPERRARRIAARYADLYFRSAEKSRGTMQFYWVALAAFVVKDIVGAFQYAREKVLSGGLNNALRTSSLSSLGSVLLSGGSPYGHAMRVYAALAKGNLWLFMDIYPWMWFVLEYCIRPDGTLHPALLRDHVHKRQTATLHRESRMAVEHLPFNQSWCARLQEHLGSDVVYEGARRFLDQPTISQGPAGGYGHHVARALQAHAHVRQYAMIHDRGYRMPAGCYWSDFREAFYVLEEERKELKRIAEDVQAVRRLKQVARFEASEDMVAAYEALLRQANSSHENDRVQEQRFELLAIARHEQLRILQPLIYADAMLVATMNLNHWIARTLGSAFSQPYELVFDAGFATEDHALRVRFDEPSGAWDRATGPKRSLPNPRDRMSYVREIAARFDRLMNERRTHMESVLQTIRGWINA</sequence>
<protein>
    <submittedName>
        <fullName evidence="1">Uncharacterized protein</fullName>
    </submittedName>
</protein>
<dbReference type="InterPro" id="IPR019658">
    <property type="entry name" value="DUF2515"/>
</dbReference>
<organism evidence="1 2">
    <name type="scientific">Caldimonas thermodepolymerans</name>
    <dbReference type="NCBI Taxonomy" id="215580"/>
    <lineage>
        <taxon>Bacteria</taxon>
        <taxon>Pseudomonadati</taxon>
        <taxon>Pseudomonadota</taxon>
        <taxon>Betaproteobacteria</taxon>
        <taxon>Burkholderiales</taxon>
        <taxon>Sphaerotilaceae</taxon>
        <taxon>Caldimonas</taxon>
    </lineage>
</organism>
<dbReference type="EMBL" id="SLXF01000003">
    <property type="protein sequence ID" value="TCP08258.1"/>
    <property type="molecule type" value="Genomic_DNA"/>
</dbReference>
<evidence type="ECO:0000313" key="1">
    <source>
        <dbReference type="EMBL" id="TCP08258.1"/>
    </source>
</evidence>
<name>A0AA46DFQ2_9BURK</name>
<reference evidence="1 2" key="1">
    <citation type="submission" date="2019-03" db="EMBL/GenBank/DDBJ databases">
        <title>Genomic Encyclopedia of Type Strains, Phase IV (KMG-IV): sequencing the most valuable type-strain genomes for metagenomic binning, comparative biology and taxonomic classification.</title>
        <authorList>
            <person name="Goeker M."/>
        </authorList>
    </citation>
    <scope>NUCLEOTIDE SEQUENCE [LARGE SCALE GENOMIC DNA]</scope>
    <source>
        <strain evidence="1 2">DSM 15264</strain>
    </source>
</reference>
<proteinExistence type="predicted"/>
<dbReference type="AlphaFoldDB" id="A0AA46DFQ2"/>
<accession>A0AA46DFQ2</accession>
<dbReference type="Proteomes" id="UP000294772">
    <property type="component" value="Unassembled WGS sequence"/>
</dbReference>
<comment type="caution">
    <text evidence="1">The sequence shown here is derived from an EMBL/GenBank/DDBJ whole genome shotgun (WGS) entry which is preliminary data.</text>
</comment>